<evidence type="ECO:0000256" key="1">
    <source>
        <dbReference type="SAM" id="MobiDB-lite"/>
    </source>
</evidence>
<keyword evidence="3" id="KW-1185">Reference proteome</keyword>
<feature type="compositionally biased region" description="Basic residues" evidence="1">
    <location>
        <begin position="72"/>
        <end position="81"/>
    </location>
</feature>
<name>A0A1Y1ZQ51_9PLEO</name>
<dbReference type="AlphaFoldDB" id="A0A1Y1ZQ51"/>
<evidence type="ECO:0000313" key="3">
    <source>
        <dbReference type="Proteomes" id="UP000193144"/>
    </source>
</evidence>
<reference evidence="2 3" key="1">
    <citation type="submission" date="2016-07" db="EMBL/GenBank/DDBJ databases">
        <title>Pervasive Adenine N6-methylation of Active Genes in Fungi.</title>
        <authorList>
            <consortium name="DOE Joint Genome Institute"/>
            <person name="Mondo S.J."/>
            <person name="Dannebaum R.O."/>
            <person name="Kuo R.C."/>
            <person name="Labutti K."/>
            <person name="Haridas S."/>
            <person name="Kuo A."/>
            <person name="Salamov A."/>
            <person name="Ahrendt S.R."/>
            <person name="Lipzen A."/>
            <person name="Sullivan W."/>
            <person name="Andreopoulos W.B."/>
            <person name="Clum A."/>
            <person name="Lindquist E."/>
            <person name="Daum C."/>
            <person name="Ramamoorthy G.K."/>
            <person name="Gryganskyi A."/>
            <person name="Culley D."/>
            <person name="Magnuson J.K."/>
            <person name="James T.Y."/>
            <person name="O'Malley M.A."/>
            <person name="Stajich J.E."/>
            <person name="Spatafora J.W."/>
            <person name="Visel A."/>
            <person name="Grigoriev I.V."/>
        </authorList>
    </citation>
    <scope>NUCLEOTIDE SEQUENCE [LARGE SCALE GENOMIC DNA]</scope>
    <source>
        <strain evidence="2 3">CBS 115471</strain>
    </source>
</reference>
<proteinExistence type="predicted"/>
<feature type="region of interest" description="Disordered" evidence="1">
    <location>
        <begin position="1"/>
        <end position="131"/>
    </location>
</feature>
<feature type="compositionally biased region" description="Basic and acidic residues" evidence="1">
    <location>
        <begin position="59"/>
        <end position="70"/>
    </location>
</feature>
<protein>
    <submittedName>
        <fullName evidence="2">Uncharacterized protein</fullName>
    </submittedName>
</protein>
<dbReference type="EMBL" id="MCFA01000052">
    <property type="protein sequence ID" value="ORY12324.1"/>
    <property type="molecule type" value="Genomic_DNA"/>
</dbReference>
<dbReference type="Proteomes" id="UP000193144">
    <property type="component" value="Unassembled WGS sequence"/>
</dbReference>
<feature type="compositionally biased region" description="Basic and acidic residues" evidence="1">
    <location>
        <begin position="22"/>
        <end position="33"/>
    </location>
</feature>
<sequence length="148" mass="16638">MWNGRQAPSDPFTTCRRRSKVSGRDKYRREAARAGRQSSAADGHLHLDLQQTSTFSSVHDGESESHESNHSRVQRLTKPRPKLPTDSQHPSYPALISRISTPSPLQVSNNPSPQPMIHTSIQEPRTYPPSSNRTTVLIQELFLLSFPV</sequence>
<comment type="caution">
    <text evidence="2">The sequence shown here is derived from an EMBL/GenBank/DDBJ whole genome shotgun (WGS) entry which is preliminary data.</text>
</comment>
<gene>
    <name evidence="2" type="ORF">BCR34DRAFT_303035</name>
</gene>
<organism evidence="2 3">
    <name type="scientific">Clohesyomyces aquaticus</name>
    <dbReference type="NCBI Taxonomy" id="1231657"/>
    <lineage>
        <taxon>Eukaryota</taxon>
        <taxon>Fungi</taxon>
        <taxon>Dikarya</taxon>
        <taxon>Ascomycota</taxon>
        <taxon>Pezizomycotina</taxon>
        <taxon>Dothideomycetes</taxon>
        <taxon>Pleosporomycetidae</taxon>
        <taxon>Pleosporales</taxon>
        <taxon>Lindgomycetaceae</taxon>
        <taxon>Clohesyomyces</taxon>
    </lineage>
</organism>
<accession>A0A1Y1ZQ51</accession>
<feature type="compositionally biased region" description="Polar residues" evidence="1">
    <location>
        <begin position="98"/>
        <end position="131"/>
    </location>
</feature>
<evidence type="ECO:0000313" key="2">
    <source>
        <dbReference type="EMBL" id="ORY12324.1"/>
    </source>
</evidence>